<proteinExistence type="inferred from homology"/>
<dbReference type="OrthoDB" id="9986881at2759"/>
<evidence type="ECO:0000256" key="2">
    <source>
        <dbReference type="ARBA" id="ARBA00022448"/>
    </source>
</evidence>
<dbReference type="InterPro" id="IPR036259">
    <property type="entry name" value="MFS_trans_sf"/>
</dbReference>
<name>A0A0B7G5U8_THACB</name>
<protein>
    <submittedName>
        <fullName evidence="10">Putative MFS-type transporter C409,08</fullName>
    </submittedName>
</protein>
<comment type="subcellular location">
    <subcellularLocation>
        <location evidence="1">Cell membrane</location>
        <topology evidence="1">Multi-pass membrane protein</topology>
    </subcellularLocation>
</comment>
<feature type="transmembrane region" description="Helical" evidence="8">
    <location>
        <begin position="118"/>
        <end position="138"/>
    </location>
</feature>
<evidence type="ECO:0000256" key="4">
    <source>
        <dbReference type="ARBA" id="ARBA00022692"/>
    </source>
</evidence>
<dbReference type="PANTHER" id="PTHR23502">
    <property type="entry name" value="MAJOR FACILITATOR SUPERFAMILY"/>
    <property type="match status" value="1"/>
</dbReference>
<accession>A0A0B7G5U8</accession>
<evidence type="ECO:0000313" key="10">
    <source>
        <dbReference type="EMBL" id="CEL63873.1"/>
    </source>
</evidence>
<dbReference type="InterPro" id="IPR011701">
    <property type="entry name" value="MFS"/>
</dbReference>
<evidence type="ECO:0000256" key="3">
    <source>
        <dbReference type="ARBA" id="ARBA00022475"/>
    </source>
</evidence>
<feature type="transmembrane region" description="Helical" evidence="8">
    <location>
        <begin position="177"/>
        <end position="200"/>
    </location>
</feature>
<gene>
    <name evidence="10" type="ORF">RSOLAG1IB_05637</name>
</gene>
<dbReference type="PANTHER" id="PTHR23502:SF186">
    <property type="entry name" value="MAJOR FACILITATOR SUPERFAMILY (MFS) PROFILE DOMAIN-CONTAINING PROTEIN"/>
    <property type="match status" value="1"/>
</dbReference>
<evidence type="ECO:0000256" key="6">
    <source>
        <dbReference type="ARBA" id="ARBA00023136"/>
    </source>
</evidence>
<evidence type="ECO:0000256" key="1">
    <source>
        <dbReference type="ARBA" id="ARBA00004651"/>
    </source>
</evidence>
<keyword evidence="3" id="KW-1003">Cell membrane</keyword>
<sequence length="201" mass="21378">MASPSPTIAPSVRYSSEIHKEGKVKEGGVVIVDWLPDDPDNPMNWKLSYRRSISLMIGLSCFCVAFSSSCYAAAVPGVMRELDPRLDVALLGLSLFVLGFGLGPLVWGPLSELYGRRFAFLVSFIPYTLFHLGAGLSQNIQTLLVMRLLGGCFGSSVFSVPGGSLADMFTREERGPLALVVLAVSPLLGPVCGPIVGVGVS</sequence>
<organism evidence="10 11">
    <name type="scientific">Thanatephorus cucumeris (strain AG1-IB / isolate 7/3/14)</name>
    <name type="common">Lettuce bottom rot fungus</name>
    <name type="synonym">Rhizoctonia solani</name>
    <dbReference type="NCBI Taxonomy" id="1108050"/>
    <lineage>
        <taxon>Eukaryota</taxon>
        <taxon>Fungi</taxon>
        <taxon>Dikarya</taxon>
        <taxon>Basidiomycota</taxon>
        <taxon>Agaricomycotina</taxon>
        <taxon>Agaricomycetes</taxon>
        <taxon>Cantharellales</taxon>
        <taxon>Ceratobasidiaceae</taxon>
        <taxon>Rhizoctonia</taxon>
        <taxon>Rhizoctonia solani AG-1</taxon>
    </lineage>
</organism>
<dbReference type="SUPFAM" id="SSF103473">
    <property type="entry name" value="MFS general substrate transporter"/>
    <property type="match status" value="1"/>
</dbReference>
<keyword evidence="4 8" id="KW-0812">Transmembrane</keyword>
<dbReference type="GO" id="GO:0022857">
    <property type="term" value="F:transmembrane transporter activity"/>
    <property type="evidence" value="ECO:0007669"/>
    <property type="project" value="InterPro"/>
</dbReference>
<dbReference type="Pfam" id="PF07690">
    <property type="entry name" value="MFS_1"/>
    <property type="match status" value="1"/>
</dbReference>
<reference evidence="10 11" key="1">
    <citation type="submission" date="2014-11" db="EMBL/GenBank/DDBJ databases">
        <authorList>
            <person name="Wibberg Daniel"/>
        </authorList>
    </citation>
    <scope>NUCLEOTIDE SEQUENCE [LARGE SCALE GENOMIC DNA]</scope>
    <source>
        <strain evidence="10">Rhizoctonia solani AG1-IB 7/3/14</strain>
    </source>
</reference>
<dbReference type="PROSITE" id="PS50850">
    <property type="entry name" value="MFS"/>
    <property type="match status" value="1"/>
</dbReference>
<dbReference type="GO" id="GO:0005886">
    <property type="term" value="C:plasma membrane"/>
    <property type="evidence" value="ECO:0007669"/>
    <property type="project" value="UniProtKB-SubCell"/>
</dbReference>
<evidence type="ECO:0000256" key="7">
    <source>
        <dbReference type="ARBA" id="ARBA00038459"/>
    </source>
</evidence>
<evidence type="ECO:0000259" key="9">
    <source>
        <dbReference type="PROSITE" id="PS50850"/>
    </source>
</evidence>
<dbReference type="EMBL" id="LN679108">
    <property type="protein sequence ID" value="CEL63873.1"/>
    <property type="molecule type" value="Genomic_DNA"/>
</dbReference>
<dbReference type="STRING" id="1108050.A0A0B7G5U8"/>
<evidence type="ECO:0000313" key="11">
    <source>
        <dbReference type="Proteomes" id="UP000059188"/>
    </source>
</evidence>
<dbReference type="Proteomes" id="UP000059188">
    <property type="component" value="Unassembled WGS sequence"/>
</dbReference>
<comment type="similarity">
    <text evidence="7">Belongs to the major facilitator superfamily. DHA1 family. Polyamines/proton antiporter (TC 2.A.1.2.16) subfamily.</text>
</comment>
<feature type="transmembrane region" description="Helical" evidence="8">
    <location>
        <begin position="144"/>
        <end position="165"/>
    </location>
</feature>
<dbReference type="Gene3D" id="1.20.1720.10">
    <property type="entry name" value="Multidrug resistance protein D"/>
    <property type="match status" value="1"/>
</dbReference>
<keyword evidence="2" id="KW-0813">Transport</keyword>
<feature type="domain" description="Major facilitator superfamily (MFS) profile" evidence="9">
    <location>
        <begin position="53"/>
        <end position="201"/>
    </location>
</feature>
<keyword evidence="11" id="KW-1185">Reference proteome</keyword>
<keyword evidence="5 8" id="KW-1133">Transmembrane helix</keyword>
<evidence type="ECO:0000256" key="8">
    <source>
        <dbReference type="SAM" id="Phobius"/>
    </source>
</evidence>
<evidence type="ECO:0000256" key="5">
    <source>
        <dbReference type="ARBA" id="ARBA00022989"/>
    </source>
</evidence>
<dbReference type="AlphaFoldDB" id="A0A0B7G5U8"/>
<dbReference type="InterPro" id="IPR020846">
    <property type="entry name" value="MFS_dom"/>
</dbReference>
<feature type="transmembrane region" description="Helical" evidence="8">
    <location>
        <begin position="53"/>
        <end position="74"/>
    </location>
</feature>
<feature type="transmembrane region" description="Helical" evidence="8">
    <location>
        <begin position="86"/>
        <end position="106"/>
    </location>
</feature>
<keyword evidence="6 8" id="KW-0472">Membrane</keyword>